<evidence type="ECO:0000256" key="6">
    <source>
        <dbReference type="ARBA" id="ARBA00023125"/>
    </source>
</evidence>
<dbReference type="InterPro" id="IPR001739">
    <property type="entry name" value="Methyl_CpG_DNA-bd"/>
</dbReference>
<keyword evidence="3" id="KW-0863">Zinc-finger</keyword>
<keyword evidence="6" id="KW-0238">DNA-binding</keyword>
<evidence type="ECO:0000313" key="12">
    <source>
        <dbReference type="Proteomes" id="UP001634393"/>
    </source>
</evidence>
<keyword evidence="12" id="KW-1185">Reference proteome</keyword>
<dbReference type="Pfam" id="PF07496">
    <property type="entry name" value="zf-CW"/>
    <property type="match status" value="1"/>
</dbReference>
<keyword evidence="4" id="KW-0862">Zinc</keyword>
<dbReference type="PROSITE" id="PS50982">
    <property type="entry name" value="MBD"/>
    <property type="match status" value="1"/>
</dbReference>
<dbReference type="PANTHER" id="PTHR12396">
    <property type="entry name" value="METHYL-CPG BINDING PROTEIN, MBD"/>
    <property type="match status" value="1"/>
</dbReference>
<organism evidence="11 12">
    <name type="scientific">Penstemon smallii</name>
    <dbReference type="NCBI Taxonomy" id="265156"/>
    <lineage>
        <taxon>Eukaryota</taxon>
        <taxon>Viridiplantae</taxon>
        <taxon>Streptophyta</taxon>
        <taxon>Embryophyta</taxon>
        <taxon>Tracheophyta</taxon>
        <taxon>Spermatophyta</taxon>
        <taxon>Magnoliopsida</taxon>
        <taxon>eudicotyledons</taxon>
        <taxon>Gunneridae</taxon>
        <taxon>Pentapetalae</taxon>
        <taxon>asterids</taxon>
        <taxon>lamiids</taxon>
        <taxon>Lamiales</taxon>
        <taxon>Plantaginaceae</taxon>
        <taxon>Cheloneae</taxon>
        <taxon>Penstemon</taxon>
    </lineage>
</organism>
<dbReference type="PROSITE" id="PS51050">
    <property type="entry name" value="ZF_CW"/>
    <property type="match status" value="1"/>
</dbReference>
<dbReference type="PANTHER" id="PTHR12396:SF0">
    <property type="entry name" value="METHYL-CPG BINDING DOMAIN PROTEIN-LIKE, ISOFORM C"/>
    <property type="match status" value="1"/>
</dbReference>
<keyword evidence="5" id="KW-0805">Transcription regulation</keyword>
<evidence type="ECO:0000256" key="2">
    <source>
        <dbReference type="ARBA" id="ARBA00022723"/>
    </source>
</evidence>
<comment type="subcellular location">
    <subcellularLocation>
        <location evidence="1">Nucleus</location>
    </subcellularLocation>
</comment>
<evidence type="ECO:0000256" key="4">
    <source>
        <dbReference type="ARBA" id="ARBA00022833"/>
    </source>
</evidence>
<gene>
    <name evidence="11" type="ORF">ACJIZ3_021252</name>
</gene>
<proteinExistence type="predicted"/>
<dbReference type="SMART" id="SM00391">
    <property type="entry name" value="MBD"/>
    <property type="match status" value="1"/>
</dbReference>
<evidence type="ECO:0000256" key="1">
    <source>
        <dbReference type="ARBA" id="ARBA00004123"/>
    </source>
</evidence>
<dbReference type="EMBL" id="JBJXBP010000006">
    <property type="protein sequence ID" value="KAL3825223.1"/>
    <property type="molecule type" value="Genomic_DNA"/>
</dbReference>
<keyword evidence="2" id="KW-0479">Metal-binding</keyword>
<evidence type="ECO:0000259" key="10">
    <source>
        <dbReference type="PROSITE" id="PS51050"/>
    </source>
</evidence>
<dbReference type="InterPro" id="IPR011124">
    <property type="entry name" value="Znf_CW"/>
</dbReference>
<dbReference type="GO" id="GO:0008270">
    <property type="term" value="F:zinc ion binding"/>
    <property type="evidence" value="ECO:0007669"/>
    <property type="project" value="UniProtKB-KW"/>
</dbReference>
<accession>A0ABD3SLV2</accession>
<evidence type="ECO:0000256" key="5">
    <source>
        <dbReference type="ARBA" id="ARBA00023015"/>
    </source>
</evidence>
<dbReference type="GO" id="GO:0005634">
    <property type="term" value="C:nucleus"/>
    <property type="evidence" value="ECO:0007669"/>
    <property type="project" value="UniProtKB-SubCell"/>
</dbReference>
<keyword evidence="7" id="KW-0804">Transcription</keyword>
<name>A0ABD3SLV2_9LAMI</name>
<dbReference type="SUPFAM" id="SSF54171">
    <property type="entry name" value="DNA-binding domain"/>
    <property type="match status" value="1"/>
</dbReference>
<sequence>MAQTTLAPVDKVWDSVQLYSVRCKECSKWRLIPSKEKYEEIRETFNEDSFTCERAREWRPQISCQDPTDIEERDERYCWAMDRPNIPRTPPGWQRLLRKRAPGGTKFADMYYVAPTNKRMRSMVELEKFFAKYPEFLRGGVNMSKFSFQSPVPLDENYVAKRRSRAPAASSSCNTSNVPSTGFFLLSFKTL</sequence>
<dbReference type="AlphaFoldDB" id="A0ABD3SLV2"/>
<evidence type="ECO:0000256" key="3">
    <source>
        <dbReference type="ARBA" id="ARBA00022771"/>
    </source>
</evidence>
<feature type="domain" description="CW-type" evidence="10">
    <location>
        <begin position="7"/>
        <end position="72"/>
    </location>
</feature>
<dbReference type="InterPro" id="IPR016177">
    <property type="entry name" value="DNA-bd_dom_sf"/>
</dbReference>
<evidence type="ECO:0000259" key="9">
    <source>
        <dbReference type="PROSITE" id="PS50982"/>
    </source>
</evidence>
<evidence type="ECO:0000256" key="8">
    <source>
        <dbReference type="ARBA" id="ARBA00023242"/>
    </source>
</evidence>
<keyword evidence="8" id="KW-0539">Nucleus</keyword>
<dbReference type="CDD" id="cd01396">
    <property type="entry name" value="MeCP2_MBD"/>
    <property type="match status" value="1"/>
</dbReference>
<dbReference type="Gene3D" id="3.30.890.10">
    <property type="entry name" value="Methyl-cpg-binding Protein 2, Chain A"/>
    <property type="match status" value="1"/>
</dbReference>
<reference evidence="11 12" key="1">
    <citation type="submission" date="2024-12" db="EMBL/GenBank/DDBJ databases">
        <title>The unique morphological basis and parallel evolutionary history of personate flowers in Penstemon.</title>
        <authorList>
            <person name="Depatie T.H."/>
            <person name="Wessinger C.A."/>
        </authorList>
    </citation>
    <scope>NUCLEOTIDE SEQUENCE [LARGE SCALE GENOMIC DNA]</scope>
    <source>
        <strain evidence="11">WTNN_2</strain>
        <tissue evidence="11">Leaf</tissue>
    </source>
</reference>
<dbReference type="Proteomes" id="UP001634393">
    <property type="component" value="Unassembled WGS sequence"/>
</dbReference>
<dbReference type="Pfam" id="PF01429">
    <property type="entry name" value="MBD"/>
    <property type="match status" value="1"/>
</dbReference>
<feature type="domain" description="MBD" evidence="9">
    <location>
        <begin position="79"/>
        <end position="153"/>
    </location>
</feature>
<protein>
    <submittedName>
        <fullName evidence="11">Uncharacterized protein</fullName>
    </submittedName>
</protein>
<evidence type="ECO:0000256" key="7">
    <source>
        <dbReference type="ARBA" id="ARBA00023163"/>
    </source>
</evidence>
<evidence type="ECO:0000313" key="11">
    <source>
        <dbReference type="EMBL" id="KAL3825223.1"/>
    </source>
</evidence>
<dbReference type="GO" id="GO:0003677">
    <property type="term" value="F:DNA binding"/>
    <property type="evidence" value="ECO:0007669"/>
    <property type="project" value="UniProtKB-KW"/>
</dbReference>
<comment type="caution">
    <text evidence="11">The sequence shown here is derived from an EMBL/GenBank/DDBJ whole genome shotgun (WGS) entry which is preliminary data.</text>
</comment>